<feature type="transmembrane region" description="Helical" evidence="5">
    <location>
        <begin position="72"/>
        <end position="91"/>
    </location>
</feature>
<dbReference type="SUPFAM" id="SSF103481">
    <property type="entry name" value="Multidrug resistance efflux transporter EmrE"/>
    <property type="match status" value="1"/>
</dbReference>
<keyword evidence="3 5" id="KW-1133">Transmembrane helix</keyword>
<dbReference type="PANTHER" id="PTHR36116">
    <property type="entry name" value="UPF0060 MEMBRANE PROTEIN YNFA"/>
    <property type="match status" value="1"/>
</dbReference>
<accession>A0A830I2V2</accession>
<evidence type="ECO:0000256" key="3">
    <source>
        <dbReference type="ARBA" id="ARBA00022989"/>
    </source>
</evidence>
<reference evidence="6" key="1">
    <citation type="submission" date="2020-10" db="EMBL/GenBank/DDBJ databases">
        <title>Unveiling of a novel bifunctional photoreceptor, Dualchrome1, isolated from a cosmopolitan green alga.</title>
        <authorList>
            <person name="Suzuki S."/>
            <person name="Kawachi M."/>
        </authorList>
    </citation>
    <scope>NUCLEOTIDE SEQUENCE</scope>
    <source>
        <strain evidence="6">NIES 2893</strain>
    </source>
</reference>
<evidence type="ECO:0000256" key="4">
    <source>
        <dbReference type="ARBA" id="ARBA00023136"/>
    </source>
</evidence>
<proteinExistence type="predicted"/>
<comment type="caution">
    <text evidence="6">The sequence shown here is derived from an EMBL/GenBank/DDBJ whole genome shotgun (WGS) entry which is preliminary data.</text>
</comment>
<sequence>MASHPPGSSTHTFSALVDPVDDASTSVPAHSDHSDIPPRAYAVSVALFVVAGLLEIGGGWCVWQTVKARKHWSVAVVGVIMLAVYGVVPCFQPDELSKSNFGRVYAAYGGFFIALSYAWGRFVDNETYDAGDIVGATLALVGVGIAWCWPR</sequence>
<dbReference type="PANTHER" id="PTHR36116:SF1">
    <property type="entry name" value="UPF0060 MEMBRANE PROTEIN YNFA"/>
    <property type="match status" value="1"/>
</dbReference>
<name>A0A830I2V2_9CHLO</name>
<evidence type="ECO:0000313" key="6">
    <source>
        <dbReference type="EMBL" id="GHP11379.1"/>
    </source>
</evidence>
<organism evidence="6 7">
    <name type="scientific">Pycnococcus provasolii</name>
    <dbReference type="NCBI Taxonomy" id="41880"/>
    <lineage>
        <taxon>Eukaryota</taxon>
        <taxon>Viridiplantae</taxon>
        <taxon>Chlorophyta</taxon>
        <taxon>Pseudoscourfieldiophyceae</taxon>
        <taxon>Pseudoscourfieldiales</taxon>
        <taxon>Pycnococcaceae</taxon>
        <taxon>Pycnococcus</taxon>
    </lineage>
</organism>
<dbReference type="Pfam" id="PF02694">
    <property type="entry name" value="UPF0060"/>
    <property type="match status" value="1"/>
</dbReference>
<keyword evidence="2 5" id="KW-0812">Transmembrane</keyword>
<dbReference type="GO" id="GO:0005886">
    <property type="term" value="C:plasma membrane"/>
    <property type="evidence" value="ECO:0007669"/>
    <property type="project" value="TreeGrafter"/>
</dbReference>
<dbReference type="EMBL" id="BNJQ01000034">
    <property type="protein sequence ID" value="GHP11379.1"/>
    <property type="molecule type" value="Genomic_DNA"/>
</dbReference>
<evidence type="ECO:0000256" key="2">
    <source>
        <dbReference type="ARBA" id="ARBA00022692"/>
    </source>
</evidence>
<dbReference type="InterPro" id="IPR003844">
    <property type="entry name" value="UPF0060"/>
</dbReference>
<keyword evidence="7" id="KW-1185">Reference proteome</keyword>
<keyword evidence="1" id="KW-1003">Cell membrane</keyword>
<gene>
    <name evidence="6" type="ORF">PPROV_001010700</name>
</gene>
<dbReference type="Proteomes" id="UP000660262">
    <property type="component" value="Unassembled WGS sequence"/>
</dbReference>
<evidence type="ECO:0000313" key="7">
    <source>
        <dbReference type="Proteomes" id="UP000660262"/>
    </source>
</evidence>
<dbReference type="InterPro" id="IPR037185">
    <property type="entry name" value="EmrE-like"/>
</dbReference>
<keyword evidence="4 5" id="KW-0472">Membrane</keyword>
<dbReference type="OrthoDB" id="65622at2759"/>
<feature type="transmembrane region" description="Helical" evidence="5">
    <location>
        <begin position="40"/>
        <end position="60"/>
    </location>
</feature>
<feature type="transmembrane region" description="Helical" evidence="5">
    <location>
        <begin position="103"/>
        <end position="120"/>
    </location>
</feature>
<evidence type="ECO:0000256" key="1">
    <source>
        <dbReference type="ARBA" id="ARBA00022475"/>
    </source>
</evidence>
<feature type="transmembrane region" description="Helical" evidence="5">
    <location>
        <begin position="132"/>
        <end position="149"/>
    </location>
</feature>
<dbReference type="AlphaFoldDB" id="A0A830I2V2"/>
<protein>
    <submittedName>
        <fullName evidence="6">Uncharacterized protein</fullName>
    </submittedName>
</protein>
<evidence type="ECO:0000256" key="5">
    <source>
        <dbReference type="SAM" id="Phobius"/>
    </source>
</evidence>